<evidence type="ECO:0000313" key="1">
    <source>
        <dbReference type="EMBL" id="RKG33728.1"/>
    </source>
</evidence>
<dbReference type="AlphaFoldDB" id="A0A3A8EHY7"/>
<comment type="caution">
    <text evidence="1">The sequence shown here is derived from an EMBL/GenBank/DDBJ whole genome shotgun (WGS) entry which is preliminary data.</text>
</comment>
<evidence type="ECO:0000313" key="2">
    <source>
        <dbReference type="Proteomes" id="UP000282388"/>
    </source>
</evidence>
<protein>
    <submittedName>
        <fullName evidence="1">Uncharacterized protein</fullName>
    </submittedName>
</protein>
<dbReference type="RefSeq" id="WP_120401386.1">
    <property type="nucleotide sequence ID" value="NZ_RAXV01000003.1"/>
</dbReference>
<name>A0A3A8EHY7_9GAMM</name>
<accession>A0A3A8EHY7</accession>
<dbReference type="EMBL" id="RAXV01000003">
    <property type="protein sequence ID" value="RKG33728.1"/>
    <property type="molecule type" value="Genomic_DNA"/>
</dbReference>
<dbReference type="OrthoDB" id="6665880at2"/>
<dbReference type="Proteomes" id="UP000282388">
    <property type="component" value="Unassembled WGS sequence"/>
</dbReference>
<sequence>MHSAKPYGLSVEGGLLSERDSAFIDVSVRRFSDFKQAGSIESLRRTAYLPDGGYFVISDMAGIFKVLAYKRNDDRFSYTGFAKSYVPMLYSGCITDAKPQAEQGTGLLLSEQTRARLSGYGKREKPAKTLKLQRFNVSVNENIVNEFAPQNMNAVYMTTQYVQQRPTWYSGAMAEVMQIVGGYGMQDFERLPDNEFERAELALPEDLREAIEERIENNLLPAYSGIPPISGQFQYDYKFSNTDAVSFDSSGAPWLLKVNASGVWAMPMPCIPATATPEFYAWISEQGDSEILGILDRFGAMPSGEGFPESHNDFFAWHRAGAIIKVCDTADFYSFNAYTEACGWSFNLNGTEGINTCWGVNPDTGITIGYTYLLNASFMPAENRGMLGKVTMSQQDAQSAGPYLSALIPLLPAGTVKAASILYKLRRADSSMILSRLGQTVNEDEVNYWYNLTMEPIAKHSGNIRRYAEGYLYHNAAPKNQPQIKFPDTWFGACISFDFGAYQIVPASQRPNCDTIMYGYYIGDSIKTISYFVDWRSYQKEVVNNFEPVMMVGSWEQTEISGQSSPHGHFYISDLDLREIYDPVTITTKITGRDKGFDSQPFFAFDHFFSMSGSVWRNRYYTHETIVTRSNDQSLGVAVCIPYFMRNAALTASQKLQTSQSVSESLALHSITDPTSYRMWTYDFIFAWNNPLEKMTGVPYPKDGNPVWVEILRYAPSDANAFADQGPWLPNLPYDIRWLVHPSVHEWKQSGGGGPPKVHTYSISSSPPAKSSKAIYASIQDEPLLAVKDTRVTEYFLPSPDETGNYVVKDGCKAVFGSSEYANISESNERMRRIYWGYTSLADHSSAHHFIGVINE</sequence>
<gene>
    <name evidence="1" type="ORF">D7V32_02705</name>
</gene>
<keyword evidence="2" id="KW-1185">Reference proteome</keyword>
<proteinExistence type="predicted"/>
<organism evidence="1 2">
    <name type="scientific">Acinetobacter tianfuensis</name>
    <dbReference type="NCBI Taxonomy" id="2419603"/>
    <lineage>
        <taxon>Bacteria</taxon>
        <taxon>Pseudomonadati</taxon>
        <taxon>Pseudomonadota</taxon>
        <taxon>Gammaproteobacteria</taxon>
        <taxon>Moraxellales</taxon>
        <taxon>Moraxellaceae</taxon>
        <taxon>Acinetobacter</taxon>
    </lineage>
</organism>
<reference evidence="1 2" key="1">
    <citation type="submission" date="2018-09" db="EMBL/GenBank/DDBJ databases">
        <title>The draft genome of Acinetobacter spp. strains.</title>
        <authorList>
            <person name="Qin J."/>
            <person name="Feng Y."/>
            <person name="Zong Z."/>
        </authorList>
    </citation>
    <scope>NUCLEOTIDE SEQUENCE [LARGE SCALE GENOMIC DNA]</scope>
    <source>
        <strain evidence="1 2">WCHAc060012</strain>
    </source>
</reference>